<feature type="transmembrane region" description="Helical" evidence="8">
    <location>
        <begin position="128"/>
        <end position="144"/>
    </location>
</feature>
<evidence type="ECO:0000256" key="6">
    <source>
        <dbReference type="ARBA" id="ARBA00022989"/>
    </source>
</evidence>
<dbReference type="Proteomes" id="UP000502608">
    <property type="component" value="Chromosome"/>
</dbReference>
<dbReference type="EMBL" id="CP050313">
    <property type="protein sequence ID" value="QIR13273.1"/>
    <property type="molecule type" value="Genomic_DNA"/>
</dbReference>
<feature type="transmembrane region" description="Helical" evidence="8">
    <location>
        <begin position="270"/>
        <end position="289"/>
    </location>
</feature>
<dbReference type="NCBIfam" id="TIGR00688">
    <property type="entry name" value="rarD"/>
    <property type="match status" value="1"/>
</dbReference>
<dbReference type="Pfam" id="PF00892">
    <property type="entry name" value="EamA"/>
    <property type="match status" value="1"/>
</dbReference>
<feature type="transmembrane region" description="Helical" evidence="8">
    <location>
        <begin position="150"/>
        <end position="167"/>
    </location>
</feature>
<evidence type="ECO:0000256" key="4">
    <source>
        <dbReference type="ARBA" id="ARBA00022475"/>
    </source>
</evidence>
<proteinExistence type="inferred from homology"/>
<evidence type="ECO:0000256" key="7">
    <source>
        <dbReference type="ARBA" id="ARBA00023136"/>
    </source>
</evidence>
<evidence type="ECO:0000256" key="5">
    <source>
        <dbReference type="ARBA" id="ARBA00022692"/>
    </source>
</evidence>
<evidence type="ECO:0000313" key="10">
    <source>
        <dbReference type="EMBL" id="QIR13273.1"/>
    </source>
</evidence>
<name>A0A6G9QGH7_9GAMM</name>
<feature type="transmembrane region" description="Helical" evidence="8">
    <location>
        <begin position="39"/>
        <end position="61"/>
    </location>
</feature>
<dbReference type="GO" id="GO:0005886">
    <property type="term" value="C:plasma membrane"/>
    <property type="evidence" value="ECO:0007669"/>
    <property type="project" value="UniProtKB-SubCell"/>
</dbReference>
<dbReference type="RefSeq" id="WP_167674840.1">
    <property type="nucleotide sequence ID" value="NZ_CP050313.1"/>
</dbReference>
<feature type="transmembrane region" description="Helical" evidence="8">
    <location>
        <begin position="237"/>
        <end position="258"/>
    </location>
</feature>
<accession>A0A6G9QGH7</accession>
<comment type="similarity">
    <text evidence="2">Belongs to the EamA transporter family.</text>
</comment>
<keyword evidence="6 8" id="KW-1133">Transmembrane helix</keyword>
<dbReference type="InterPro" id="IPR004626">
    <property type="entry name" value="RarD"/>
</dbReference>
<feature type="transmembrane region" description="Helical" evidence="8">
    <location>
        <begin position="104"/>
        <end position="121"/>
    </location>
</feature>
<dbReference type="InterPro" id="IPR000620">
    <property type="entry name" value="EamA_dom"/>
</dbReference>
<evidence type="ECO:0000256" key="2">
    <source>
        <dbReference type="ARBA" id="ARBA00007362"/>
    </source>
</evidence>
<dbReference type="PANTHER" id="PTHR22911">
    <property type="entry name" value="ACYL-MALONYL CONDENSING ENZYME-RELATED"/>
    <property type="match status" value="1"/>
</dbReference>
<keyword evidence="3" id="KW-0813">Transport</keyword>
<dbReference type="PANTHER" id="PTHR22911:SF137">
    <property type="entry name" value="SOLUTE CARRIER FAMILY 35 MEMBER G2-RELATED"/>
    <property type="match status" value="1"/>
</dbReference>
<feature type="transmembrane region" description="Helical" evidence="8">
    <location>
        <begin position="210"/>
        <end position="230"/>
    </location>
</feature>
<feature type="transmembrane region" description="Helical" evidence="8">
    <location>
        <begin position="9"/>
        <end position="27"/>
    </location>
</feature>
<evidence type="ECO:0000256" key="8">
    <source>
        <dbReference type="SAM" id="Phobius"/>
    </source>
</evidence>
<sequence length="304" mass="34105">MPDLEYRKGVILALCAYCMWGVAPLYFKLLTQVSALEILMHRVIWSFVFLIVLMQFLGGFGRLRLLLKQPKQLGVLLITSVLIAVNWLIFIWAVNNDLMLDASLGYFINPLFNVFLGMLFLGERLRKLQWLAVSLAFIGVLIQLFSFGSIPLVSLSLAASFGFYGLLRKKVNIDAKTGLLVETALLLPIALGYLIFTLDTSATSMIVNDLNLNLILIAAGIVTTIPLLCFAGAAVRIPFSILGFFQYIGPSIMFILAVKLFNEPFDIEKAITFVFIWIALVVFVSDILLQRYKNNQPNNRQVVR</sequence>
<keyword evidence="7 8" id="KW-0472">Membrane</keyword>
<comment type="subcellular location">
    <subcellularLocation>
        <location evidence="1">Cell membrane</location>
        <topology evidence="1">Multi-pass membrane protein</topology>
    </subcellularLocation>
</comment>
<evidence type="ECO:0000259" key="9">
    <source>
        <dbReference type="Pfam" id="PF00892"/>
    </source>
</evidence>
<keyword evidence="4" id="KW-1003">Cell membrane</keyword>
<dbReference type="InterPro" id="IPR037185">
    <property type="entry name" value="EmrE-like"/>
</dbReference>
<evidence type="ECO:0000313" key="11">
    <source>
        <dbReference type="Proteomes" id="UP000502608"/>
    </source>
</evidence>
<feature type="transmembrane region" description="Helical" evidence="8">
    <location>
        <begin position="179"/>
        <end position="198"/>
    </location>
</feature>
<evidence type="ECO:0000256" key="1">
    <source>
        <dbReference type="ARBA" id="ARBA00004651"/>
    </source>
</evidence>
<feature type="transmembrane region" description="Helical" evidence="8">
    <location>
        <begin position="73"/>
        <end position="92"/>
    </location>
</feature>
<keyword evidence="11" id="KW-1185">Reference proteome</keyword>
<organism evidence="10 11">
    <name type="scientific">Shewanella aestuarii</name>
    <dbReference type="NCBI Taxonomy" id="1028752"/>
    <lineage>
        <taxon>Bacteria</taxon>
        <taxon>Pseudomonadati</taxon>
        <taxon>Pseudomonadota</taxon>
        <taxon>Gammaproteobacteria</taxon>
        <taxon>Alteromonadales</taxon>
        <taxon>Shewanellaceae</taxon>
        <taxon>Shewanella</taxon>
    </lineage>
</organism>
<dbReference type="SUPFAM" id="SSF103481">
    <property type="entry name" value="Multidrug resistance efflux transporter EmrE"/>
    <property type="match status" value="2"/>
</dbReference>
<evidence type="ECO:0000256" key="3">
    <source>
        <dbReference type="ARBA" id="ARBA00022448"/>
    </source>
</evidence>
<dbReference type="KEGG" id="saes:HBH39_01210"/>
<reference evidence="10 11" key="1">
    <citation type="submission" date="2020-03" db="EMBL/GenBank/DDBJ databases">
        <title>Complete genome sequence of Shewanella sp.</title>
        <authorList>
            <person name="Kim Y.-S."/>
            <person name="Kim S.-J."/>
            <person name="Jung H.-K."/>
            <person name="Kim K.-H."/>
        </authorList>
    </citation>
    <scope>NUCLEOTIDE SEQUENCE [LARGE SCALE GENOMIC DNA]</scope>
    <source>
        <strain evidence="10 11">PN3F2</strain>
    </source>
</reference>
<keyword evidence="5 8" id="KW-0812">Transmembrane</keyword>
<gene>
    <name evidence="10" type="primary">rarD</name>
    <name evidence="10" type="ORF">HBH39_01210</name>
</gene>
<feature type="domain" description="EamA" evidence="9">
    <location>
        <begin position="8"/>
        <end position="142"/>
    </location>
</feature>
<protein>
    <submittedName>
        <fullName evidence="10">EamA family transporter RarD</fullName>
    </submittedName>
</protein>
<dbReference type="AlphaFoldDB" id="A0A6G9QGH7"/>